<dbReference type="SUPFAM" id="SSF48452">
    <property type="entry name" value="TPR-like"/>
    <property type="match status" value="1"/>
</dbReference>
<dbReference type="OrthoDB" id="9768142at2"/>
<dbReference type="InterPro" id="IPR014162">
    <property type="entry name" value="CpoB_C"/>
</dbReference>
<keyword evidence="1" id="KW-0574">Periplasm</keyword>
<dbReference type="InterPro" id="IPR018704">
    <property type="entry name" value="SecYEG/CpoB_TPR"/>
</dbReference>
<dbReference type="InterPro" id="IPR032519">
    <property type="entry name" value="YbgF_tri"/>
</dbReference>
<dbReference type="GO" id="GO:0030288">
    <property type="term" value="C:outer membrane-bounded periplasmic space"/>
    <property type="evidence" value="ECO:0007669"/>
    <property type="project" value="UniProtKB-UniRule"/>
</dbReference>
<gene>
    <name evidence="1" type="primary">cpoB</name>
    <name evidence="4" type="ORF">AU255_09705</name>
</gene>
<dbReference type="GO" id="GO:0070206">
    <property type="term" value="P:protein trimerization"/>
    <property type="evidence" value="ECO:0007669"/>
    <property type="project" value="InterPro"/>
</dbReference>
<dbReference type="InterPro" id="IPR011990">
    <property type="entry name" value="TPR-like_helical_dom_sf"/>
</dbReference>
<evidence type="ECO:0000256" key="1">
    <source>
        <dbReference type="HAMAP-Rule" id="MF_02066"/>
    </source>
</evidence>
<feature type="signal peptide" evidence="1">
    <location>
        <begin position="1"/>
        <end position="18"/>
    </location>
</feature>
<comment type="similarity">
    <text evidence="1">Belongs to the CpoB family.</text>
</comment>
<dbReference type="Pfam" id="PF09976">
    <property type="entry name" value="TPR_21"/>
    <property type="match status" value="1"/>
</dbReference>
<dbReference type="InterPro" id="IPR034706">
    <property type="entry name" value="CpoB"/>
</dbReference>
<keyword evidence="1" id="KW-0131">Cell cycle</keyword>
<accession>A0A1V8M971</accession>
<feature type="coiled-coil region" evidence="1">
    <location>
        <begin position="55"/>
        <end position="100"/>
    </location>
</feature>
<comment type="subcellular location">
    <subcellularLocation>
        <location evidence="1">Periplasm</location>
    </subcellularLocation>
</comment>
<organism evidence="4 5">
    <name type="scientific">Methyloprofundus sedimenti</name>
    <dbReference type="NCBI Taxonomy" id="1420851"/>
    <lineage>
        <taxon>Bacteria</taxon>
        <taxon>Pseudomonadati</taxon>
        <taxon>Pseudomonadota</taxon>
        <taxon>Gammaproteobacteria</taxon>
        <taxon>Methylococcales</taxon>
        <taxon>Methylococcaceae</taxon>
        <taxon>Methyloprofundus</taxon>
    </lineage>
</organism>
<keyword evidence="1" id="KW-0175">Coiled coil</keyword>
<keyword evidence="1" id="KW-0132">Cell division</keyword>
<feature type="chain" id="PRO_5013412900" description="Cell division coordinator CpoB" evidence="1">
    <location>
        <begin position="19"/>
        <end position="294"/>
    </location>
</feature>
<sequence length="294" mass="32503" precursor="true">MSKFYLLIVFCISGLAHAESRKLPPIINNSSYANGAAYIDQASANQSMLEMLGRVESLQTEIQQLRGLIEQQSHEINILKQREQNIYADINIRLQQLESASGIPVSAAVVAKPETLNIPVKQSKVIAPSAVVAKPETLNIPIKQSKVTAPVTVKQAQVLPEKKVIPKSKSDEKAAFDKAFASVKNSHYQEAITELEQFLLDYPDGVYTDNAHFWLGSVYKVVNDIPAAKTNFQAVYTQYPKSEKAGMAMLKLADIYSEENNITKAQQLYVRIISQYADSTAANMAEKNLQSPGQ</sequence>
<comment type="caution">
    <text evidence="4">The sequence shown here is derived from an EMBL/GenBank/DDBJ whole genome shotgun (WGS) entry which is preliminary data.</text>
</comment>
<evidence type="ECO:0000259" key="2">
    <source>
        <dbReference type="Pfam" id="PF09976"/>
    </source>
</evidence>
<feature type="domain" description="Ancillary SecYEG translocon subunit/Cell division coordinator CpoB TPR" evidence="2">
    <location>
        <begin position="174"/>
        <end position="268"/>
    </location>
</feature>
<proteinExistence type="inferred from homology"/>
<dbReference type="STRING" id="1420851.AU255_09705"/>
<feature type="domain" description="YbgF trimerisation" evidence="3">
    <location>
        <begin position="43"/>
        <end position="101"/>
    </location>
</feature>
<protein>
    <recommendedName>
        <fullName evidence="1">Cell division coordinator CpoB</fullName>
    </recommendedName>
</protein>
<evidence type="ECO:0000313" key="4">
    <source>
        <dbReference type="EMBL" id="OQK18099.1"/>
    </source>
</evidence>
<keyword evidence="5" id="KW-1185">Reference proteome</keyword>
<reference evidence="4 5" key="1">
    <citation type="submission" date="2015-12" db="EMBL/GenBank/DDBJ databases">
        <authorList>
            <person name="Shamseldin A."/>
            <person name="Moawad H."/>
            <person name="Abd El-Rahim W.M."/>
            <person name="Sadowsky M.J."/>
        </authorList>
    </citation>
    <scope>NUCLEOTIDE SEQUENCE [LARGE SCALE GENOMIC DNA]</scope>
    <source>
        <strain evidence="4 5">WF1</strain>
    </source>
</reference>
<dbReference type="GO" id="GO:0043093">
    <property type="term" value="P:FtsZ-dependent cytokinesis"/>
    <property type="evidence" value="ECO:0007669"/>
    <property type="project" value="UniProtKB-UniRule"/>
</dbReference>
<comment type="function">
    <text evidence="1">Mediates coordination of peptidoglycan synthesis and outer membrane constriction during cell division.</text>
</comment>
<dbReference type="RefSeq" id="WP_080522702.1">
    <property type="nucleotide sequence ID" value="NZ_LPUF01000001.1"/>
</dbReference>
<dbReference type="Pfam" id="PF16331">
    <property type="entry name" value="TolA_bind_tri"/>
    <property type="match status" value="1"/>
</dbReference>
<name>A0A1V8M971_9GAMM</name>
<dbReference type="Gene3D" id="1.20.5.110">
    <property type="match status" value="1"/>
</dbReference>
<dbReference type="HAMAP" id="MF_02066">
    <property type="entry name" value="CpoB"/>
    <property type="match status" value="1"/>
</dbReference>
<evidence type="ECO:0000313" key="5">
    <source>
        <dbReference type="Proteomes" id="UP000191980"/>
    </source>
</evidence>
<dbReference type="Gene3D" id="1.25.40.10">
    <property type="entry name" value="Tetratricopeptide repeat domain"/>
    <property type="match status" value="1"/>
</dbReference>
<dbReference type="EMBL" id="LPUF01000001">
    <property type="protein sequence ID" value="OQK18099.1"/>
    <property type="molecule type" value="Genomic_DNA"/>
</dbReference>
<dbReference type="NCBIfam" id="TIGR02795">
    <property type="entry name" value="tol_pal_ybgF"/>
    <property type="match status" value="1"/>
</dbReference>
<dbReference type="AlphaFoldDB" id="A0A1V8M971"/>
<dbReference type="Proteomes" id="UP000191980">
    <property type="component" value="Unassembled WGS sequence"/>
</dbReference>
<keyword evidence="1" id="KW-0732">Signal</keyword>
<evidence type="ECO:0000259" key="3">
    <source>
        <dbReference type="Pfam" id="PF16331"/>
    </source>
</evidence>